<dbReference type="EMBL" id="JBANAX010000798">
    <property type="protein sequence ID" value="KAL1193064.1"/>
    <property type="molecule type" value="Genomic_DNA"/>
</dbReference>
<evidence type="ECO:0000256" key="1">
    <source>
        <dbReference type="SAM" id="MobiDB-lite"/>
    </source>
</evidence>
<evidence type="ECO:0000313" key="3">
    <source>
        <dbReference type="Proteomes" id="UP001558713"/>
    </source>
</evidence>
<dbReference type="Proteomes" id="UP001558713">
    <property type="component" value="Unassembled WGS sequence"/>
</dbReference>
<accession>A0ABD0ZP54</accession>
<dbReference type="AlphaFoldDB" id="A0ABD0ZP54"/>
<sequence>MSSSNPLSVFPMESHTTIPSRPKSTKTEPTEFDKNQKRYQDLIATFPHPKGWRPKVSLVEYSGYWFVPPLLEGCLHAQEFFQALVGTEKSN</sequence>
<name>A0ABD0ZP54_CARAN</name>
<dbReference type="Gene3D" id="3.40.50.300">
    <property type="entry name" value="P-loop containing nucleotide triphosphate hydrolases"/>
    <property type="match status" value="1"/>
</dbReference>
<proteinExistence type="predicted"/>
<comment type="caution">
    <text evidence="2">The sequence shown here is derived from an EMBL/GenBank/DDBJ whole genome shotgun (WGS) entry which is preliminary data.</text>
</comment>
<gene>
    <name evidence="2" type="ORF">V5N11_018519</name>
</gene>
<feature type="region of interest" description="Disordered" evidence="1">
    <location>
        <begin position="1"/>
        <end position="34"/>
    </location>
</feature>
<keyword evidence="3" id="KW-1185">Reference proteome</keyword>
<evidence type="ECO:0000313" key="2">
    <source>
        <dbReference type="EMBL" id="KAL1193064.1"/>
    </source>
</evidence>
<feature type="compositionally biased region" description="Basic and acidic residues" evidence="1">
    <location>
        <begin position="25"/>
        <end position="34"/>
    </location>
</feature>
<organism evidence="2 3">
    <name type="scientific">Cardamine amara subsp. amara</name>
    <dbReference type="NCBI Taxonomy" id="228776"/>
    <lineage>
        <taxon>Eukaryota</taxon>
        <taxon>Viridiplantae</taxon>
        <taxon>Streptophyta</taxon>
        <taxon>Embryophyta</taxon>
        <taxon>Tracheophyta</taxon>
        <taxon>Spermatophyta</taxon>
        <taxon>Magnoliopsida</taxon>
        <taxon>eudicotyledons</taxon>
        <taxon>Gunneridae</taxon>
        <taxon>Pentapetalae</taxon>
        <taxon>rosids</taxon>
        <taxon>malvids</taxon>
        <taxon>Brassicales</taxon>
        <taxon>Brassicaceae</taxon>
        <taxon>Cardamineae</taxon>
        <taxon>Cardamine</taxon>
    </lineage>
</organism>
<dbReference type="InterPro" id="IPR027417">
    <property type="entry name" value="P-loop_NTPase"/>
</dbReference>
<reference evidence="2 3" key="1">
    <citation type="submission" date="2024-04" db="EMBL/GenBank/DDBJ databases">
        <title>Genome assembly C_amara_ONT_v2.</title>
        <authorList>
            <person name="Yant L."/>
            <person name="Moore C."/>
            <person name="Slenker M."/>
        </authorList>
    </citation>
    <scope>NUCLEOTIDE SEQUENCE [LARGE SCALE GENOMIC DNA]</scope>
    <source>
        <tissue evidence="2">Leaf</tissue>
    </source>
</reference>
<protein>
    <submittedName>
        <fullName evidence="2">Cytosolic sulfotransferase 18</fullName>
    </submittedName>
</protein>